<dbReference type="OrthoDB" id="19493at2759"/>
<feature type="compositionally biased region" description="Basic and acidic residues" evidence="1">
    <location>
        <begin position="645"/>
        <end position="655"/>
    </location>
</feature>
<dbReference type="PANTHER" id="PTHR23287:SF18">
    <property type="entry name" value="BLOC-2 COMPLEX MEMBER HPS5"/>
    <property type="match status" value="1"/>
</dbReference>
<dbReference type="GO" id="GO:0005737">
    <property type="term" value="C:cytoplasm"/>
    <property type="evidence" value="ECO:0007669"/>
    <property type="project" value="TreeGrafter"/>
</dbReference>
<protein>
    <recommendedName>
        <fullName evidence="2">HPS5-like beta-propeller domain-containing protein</fullName>
    </recommendedName>
</protein>
<feature type="compositionally biased region" description="Polar residues" evidence="1">
    <location>
        <begin position="657"/>
        <end position="669"/>
    </location>
</feature>
<evidence type="ECO:0000313" key="3">
    <source>
        <dbReference type="EMBL" id="RCN44519.1"/>
    </source>
</evidence>
<proteinExistence type="predicted"/>
<dbReference type="GO" id="GO:0048066">
    <property type="term" value="P:developmental pigmentation"/>
    <property type="evidence" value="ECO:0007669"/>
    <property type="project" value="TreeGrafter"/>
</dbReference>
<feature type="region of interest" description="Disordered" evidence="1">
    <location>
        <begin position="638"/>
        <end position="669"/>
    </location>
</feature>
<gene>
    <name evidence="3" type="ORF">ANCCAN_09510</name>
</gene>
<dbReference type="STRING" id="29170.A0A368GMK2"/>
<evidence type="ECO:0000259" key="2">
    <source>
        <dbReference type="Pfam" id="PF23756"/>
    </source>
</evidence>
<dbReference type="InterPro" id="IPR015943">
    <property type="entry name" value="WD40/YVTN_repeat-like_dom_sf"/>
</dbReference>
<dbReference type="Gene3D" id="2.130.10.10">
    <property type="entry name" value="YVTN repeat-like/Quinoprotein amine dehydrogenase"/>
    <property type="match status" value="1"/>
</dbReference>
<comment type="caution">
    <text evidence="3">The sequence shown here is derived from an EMBL/GenBank/DDBJ whole genome shotgun (WGS) entry which is preliminary data.</text>
</comment>
<feature type="region of interest" description="Disordered" evidence="1">
    <location>
        <begin position="856"/>
        <end position="879"/>
    </location>
</feature>
<organism evidence="3 4">
    <name type="scientific">Ancylostoma caninum</name>
    <name type="common">Dog hookworm</name>
    <dbReference type="NCBI Taxonomy" id="29170"/>
    <lineage>
        <taxon>Eukaryota</taxon>
        <taxon>Metazoa</taxon>
        <taxon>Ecdysozoa</taxon>
        <taxon>Nematoda</taxon>
        <taxon>Chromadorea</taxon>
        <taxon>Rhabditida</taxon>
        <taxon>Rhabditina</taxon>
        <taxon>Rhabditomorpha</taxon>
        <taxon>Strongyloidea</taxon>
        <taxon>Ancylostomatidae</taxon>
        <taxon>Ancylostomatinae</taxon>
        <taxon>Ancylostoma</taxon>
    </lineage>
</organism>
<reference evidence="3 4" key="1">
    <citation type="submission" date="2014-10" db="EMBL/GenBank/DDBJ databases">
        <title>Draft genome of the hookworm Ancylostoma caninum.</title>
        <authorList>
            <person name="Mitreva M."/>
        </authorList>
    </citation>
    <scope>NUCLEOTIDE SEQUENCE [LARGE SCALE GENOMIC DNA]</scope>
    <source>
        <strain evidence="3 4">Baltimore</strain>
    </source>
</reference>
<name>A0A368GMK2_ANCCA</name>
<feature type="compositionally biased region" description="Polar residues" evidence="1">
    <location>
        <begin position="696"/>
        <end position="706"/>
    </location>
</feature>
<keyword evidence="4" id="KW-1185">Reference proteome</keyword>
<evidence type="ECO:0000313" key="4">
    <source>
        <dbReference type="Proteomes" id="UP000252519"/>
    </source>
</evidence>
<accession>A0A368GMK2</accession>
<dbReference type="InterPro" id="IPR056499">
    <property type="entry name" value="Beta-prop_HPS5-like"/>
</dbReference>
<dbReference type="PANTHER" id="PTHR23287">
    <property type="entry name" value="RUBY-EYE2-LIKE PROTEIN"/>
    <property type="match status" value="1"/>
</dbReference>
<dbReference type="EMBL" id="JOJR01000127">
    <property type="protein sequence ID" value="RCN44519.1"/>
    <property type="molecule type" value="Genomic_DNA"/>
</dbReference>
<dbReference type="Pfam" id="PF23756">
    <property type="entry name" value="Beta-prop_HPS5"/>
    <property type="match status" value="1"/>
</dbReference>
<feature type="domain" description="HPS5-like beta-propeller" evidence="2">
    <location>
        <begin position="23"/>
        <end position="364"/>
    </location>
</feature>
<dbReference type="AlphaFoldDB" id="A0A368GMK2"/>
<evidence type="ECO:0000256" key="1">
    <source>
        <dbReference type="SAM" id="MobiDB-lite"/>
    </source>
</evidence>
<dbReference type="Proteomes" id="UP000252519">
    <property type="component" value="Unassembled WGS sequence"/>
</dbReference>
<dbReference type="SUPFAM" id="SSF69322">
    <property type="entry name" value="Tricorn protease domain 2"/>
    <property type="match status" value="1"/>
</dbReference>
<sequence>MDRPSSSTPATSGEVQPVPTHFLTELFTLDHLMMTSSSSKRSRLTCIAVSPHFLFLGTSTGGVSAYSRYTSARKRINSPSGPYHFINTKDGPLCVNSQEGLVAVGNDSGRVHIVSLTTSSPSPTIQTLTRDTRKLDKVTSLVWSDDSKKLYSGHANGVVMAHHLGAKSPFRTACSVVATFSEGEIVQLDISGSQLLVSTQLATYVYDVEEKTTFQVGKKPRSGRMGACFFPMSTSSQVNHSAFIIAARPNGRVWEANAAGVVYRTHQLRENTAVPRPPVISSRNDYACDMTPVTTAAANSNEDVQLSVLQRLTVDGTSFILSASGSRLIVFDVDQSKIVLVNDLEEDIRCFCVCGADVFVVFRNLPIPRKYTLCDRNTVVKKLLAKSLSVQSAKFILHWKGCIWPDEVLNQAVDSLSKNPGKVEAERLRTQLQELLETQKSEYDNGDLNKAVVAPSQPICVRLPSGIHRVVNKRTEDVDDCPVRESSESPLLQKRRIRSRSCTEKRASSYPVVQKRKSFPQAVLDHQVKSVLHSHSQIVISESLRTLLQLRSREMLDAVKFVPTITIGNAAKSLAALAIATPINFSCLVPAEGRAISSDDSGATKRRSGPSIVKAVRPCKVKPVASVRPLLSRQSFKPEVVNPPVEDHQSNRENSNDIESAPQSGNTDCTIVVNDDENNVDLNFVMERLAHLQTQTVTNESDSTPSAIEDVKETSESTPPSSSGCCDECRIHRSWLAAAMLGKVCRRIKICVNQFSAGAVPSLRSDWRQLLEFRFTAHDSKNAPCARCETAICSCLSIFAQGTASLDFVSEKVRPNPKTVLERCTSIDDERMSRILFEGPSTSAAQASDDCDSSMATVTNDCSPDESAHTDTTPDGDPQVENHRKIISHMGWILTLDVRVIFAIASLVLGYQELIALVRESTVILNSLLPEHWSALSLLCVREQAMKKDRVNPKVVTDILQKLNLSNLISVDSYRASPAKRDTLYKQTPMYSWIIDCNSSCLICTLSLKSDVNNKDLAVTSFICGELESHAYHSVCLVGRFGGCLACRMRMKNTNMRRTPQPSKP</sequence>
<feature type="region of interest" description="Disordered" evidence="1">
    <location>
        <begin position="696"/>
        <end position="724"/>
    </location>
</feature>